<accession>A0ABV7XCG3</accession>
<sequence length="120" mass="12565">MSDCPLISVVDDDEGVRTSLDGLVRSLGYRVETFGSAEAFLDSDARNTCDCVISDVQMDGMSGMQLAQEVTPSGTPVILISAFADACAQAKAAAAGAHCLLKKPFDCEQLIGCIDSALEE</sequence>
<dbReference type="Gene3D" id="3.40.50.2300">
    <property type="match status" value="1"/>
</dbReference>
<dbReference type="RefSeq" id="WP_380858911.1">
    <property type="nucleotide sequence ID" value="NZ_JBHRXV010000004.1"/>
</dbReference>
<dbReference type="PANTHER" id="PTHR44591">
    <property type="entry name" value="STRESS RESPONSE REGULATOR PROTEIN 1"/>
    <property type="match status" value="1"/>
</dbReference>
<name>A0ABV7XCG3_9SPHN</name>
<comment type="caution">
    <text evidence="4">The sequence shown here is derived from an EMBL/GenBank/DDBJ whole genome shotgun (WGS) entry which is preliminary data.</text>
</comment>
<organism evidence="4 5">
    <name type="scientific">Sphingoaurantiacus capsulatus</name>
    <dbReference type="NCBI Taxonomy" id="1771310"/>
    <lineage>
        <taxon>Bacteria</taxon>
        <taxon>Pseudomonadati</taxon>
        <taxon>Pseudomonadota</taxon>
        <taxon>Alphaproteobacteria</taxon>
        <taxon>Sphingomonadales</taxon>
        <taxon>Sphingosinicellaceae</taxon>
        <taxon>Sphingoaurantiacus</taxon>
    </lineage>
</organism>
<evidence type="ECO:0000313" key="4">
    <source>
        <dbReference type="EMBL" id="MFC3712304.1"/>
    </source>
</evidence>
<dbReference type="PROSITE" id="PS50110">
    <property type="entry name" value="RESPONSE_REGULATORY"/>
    <property type="match status" value="1"/>
</dbReference>
<protein>
    <submittedName>
        <fullName evidence="4">Response regulator transcription factor</fullName>
    </submittedName>
</protein>
<feature type="modified residue" description="4-aspartylphosphate" evidence="2">
    <location>
        <position position="55"/>
    </location>
</feature>
<feature type="domain" description="Response regulatory" evidence="3">
    <location>
        <begin position="6"/>
        <end position="118"/>
    </location>
</feature>
<dbReference type="InterPro" id="IPR011006">
    <property type="entry name" value="CheY-like_superfamily"/>
</dbReference>
<reference evidence="5" key="1">
    <citation type="journal article" date="2019" name="Int. J. Syst. Evol. Microbiol.">
        <title>The Global Catalogue of Microorganisms (GCM) 10K type strain sequencing project: providing services to taxonomists for standard genome sequencing and annotation.</title>
        <authorList>
            <consortium name="The Broad Institute Genomics Platform"/>
            <consortium name="The Broad Institute Genome Sequencing Center for Infectious Disease"/>
            <person name="Wu L."/>
            <person name="Ma J."/>
        </authorList>
    </citation>
    <scope>NUCLEOTIDE SEQUENCE [LARGE SCALE GENOMIC DNA]</scope>
    <source>
        <strain evidence="5">KCTC 42644</strain>
    </source>
</reference>
<dbReference type="PANTHER" id="PTHR44591:SF25">
    <property type="entry name" value="CHEMOTAXIS TWO-COMPONENT RESPONSE REGULATOR"/>
    <property type="match status" value="1"/>
</dbReference>
<dbReference type="Pfam" id="PF00072">
    <property type="entry name" value="Response_reg"/>
    <property type="match status" value="1"/>
</dbReference>
<dbReference type="SMART" id="SM00448">
    <property type="entry name" value="REC"/>
    <property type="match status" value="1"/>
</dbReference>
<keyword evidence="1 2" id="KW-0597">Phosphoprotein</keyword>
<evidence type="ECO:0000256" key="2">
    <source>
        <dbReference type="PROSITE-ProRule" id="PRU00169"/>
    </source>
</evidence>
<evidence type="ECO:0000259" key="3">
    <source>
        <dbReference type="PROSITE" id="PS50110"/>
    </source>
</evidence>
<dbReference type="EMBL" id="JBHRXV010000004">
    <property type="protein sequence ID" value="MFC3712304.1"/>
    <property type="molecule type" value="Genomic_DNA"/>
</dbReference>
<dbReference type="InterPro" id="IPR001789">
    <property type="entry name" value="Sig_transdc_resp-reg_receiver"/>
</dbReference>
<dbReference type="Proteomes" id="UP001595615">
    <property type="component" value="Unassembled WGS sequence"/>
</dbReference>
<gene>
    <name evidence="4" type="ORF">ACFOMD_06970</name>
</gene>
<dbReference type="SUPFAM" id="SSF52172">
    <property type="entry name" value="CheY-like"/>
    <property type="match status" value="1"/>
</dbReference>
<keyword evidence="5" id="KW-1185">Reference proteome</keyword>
<dbReference type="InterPro" id="IPR050595">
    <property type="entry name" value="Bact_response_regulator"/>
</dbReference>
<evidence type="ECO:0000256" key="1">
    <source>
        <dbReference type="ARBA" id="ARBA00022553"/>
    </source>
</evidence>
<proteinExistence type="predicted"/>
<evidence type="ECO:0000313" key="5">
    <source>
        <dbReference type="Proteomes" id="UP001595615"/>
    </source>
</evidence>